<proteinExistence type="predicted"/>
<organism evidence="3 4">
    <name type="scientific">Anaeromyxobacter dehalogenans (strain ATCC BAA-258 / DSM 21875 / 2CP-1)</name>
    <dbReference type="NCBI Taxonomy" id="455488"/>
    <lineage>
        <taxon>Bacteria</taxon>
        <taxon>Pseudomonadati</taxon>
        <taxon>Myxococcota</taxon>
        <taxon>Myxococcia</taxon>
        <taxon>Myxococcales</taxon>
        <taxon>Cystobacterineae</taxon>
        <taxon>Anaeromyxobacteraceae</taxon>
        <taxon>Anaeromyxobacter</taxon>
    </lineage>
</organism>
<protein>
    <recommendedName>
        <fullName evidence="2">EfeO-type cupredoxin-like domain-containing protein</fullName>
    </recommendedName>
</protein>
<evidence type="ECO:0000313" key="4">
    <source>
        <dbReference type="Proteomes" id="UP000007089"/>
    </source>
</evidence>
<keyword evidence="1" id="KW-0812">Transmembrane</keyword>
<feature type="domain" description="EfeO-type cupredoxin-like" evidence="2">
    <location>
        <begin position="25"/>
        <end position="134"/>
    </location>
</feature>
<dbReference type="EMBL" id="CP001359">
    <property type="protein sequence ID" value="ACL66981.1"/>
    <property type="molecule type" value="Genomic_DNA"/>
</dbReference>
<name>B8J686_ANAD2</name>
<dbReference type="Proteomes" id="UP000007089">
    <property type="component" value="Chromosome"/>
</dbReference>
<dbReference type="AlphaFoldDB" id="B8J686"/>
<feature type="transmembrane region" description="Helical" evidence="1">
    <location>
        <begin position="12"/>
        <end position="32"/>
    </location>
</feature>
<evidence type="ECO:0000259" key="2">
    <source>
        <dbReference type="Pfam" id="PF13473"/>
    </source>
</evidence>
<keyword evidence="1" id="KW-0472">Membrane</keyword>
<dbReference type="SUPFAM" id="SSF49503">
    <property type="entry name" value="Cupredoxins"/>
    <property type="match status" value="1"/>
</dbReference>
<accession>B8J686</accession>
<sequence>MMPPRERIVDLLEILVVAGGVAAIAWVNWYFFLAEKRKGASEAKVGAAGVQQAVIRVEGGYSPSRVRLRAGQPARLVFDRREESSCSEEVVIPEFGVRRFLPAHERTTVDLPAAKAGTYEFTCGMSMLRGSLVVEDAR</sequence>
<dbReference type="KEGG" id="acp:A2cp1_3654"/>
<dbReference type="Pfam" id="PF13473">
    <property type="entry name" value="Cupredoxin_1"/>
    <property type="match status" value="1"/>
</dbReference>
<gene>
    <name evidence="3" type="ordered locus">A2cp1_3654</name>
</gene>
<evidence type="ECO:0000256" key="1">
    <source>
        <dbReference type="SAM" id="Phobius"/>
    </source>
</evidence>
<keyword evidence="4" id="KW-1185">Reference proteome</keyword>
<evidence type="ECO:0000313" key="3">
    <source>
        <dbReference type="EMBL" id="ACL66981.1"/>
    </source>
</evidence>
<dbReference type="InterPro" id="IPR028096">
    <property type="entry name" value="EfeO_Cupredoxin"/>
</dbReference>
<reference evidence="3" key="1">
    <citation type="submission" date="2009-01" db="EMBL/GenBank/DDBJ databases">
        <title>Complete sequence of Anaeromyxobacter dehalogenans 2CP-1.</title>
        <authorList>
            <consortium name="US DOE Joint Genome Institute"/>
            <person name="Lucas S."/>
            <person name="Copeland A."/>
            <person name="Lapidus A."/>
            <person name="Glavina del Rio T."/>
            <person name="Dalin E."/>
            <person name="Tice H."/>
            <person name="Bruce D."/>
            <person name="Goodwin L."/>
            <person name="Pitluck S."/>
            <person name="Saunders E."/>
            <person name="Brettin T."/>
            <person name="Detter J.C."/>
            <person name="Han C."/>
            <person name="Larimer F."/>
            <person name="Land M."/>
            <person name="Hauser L."/>
            <person name="Kyrpides N."/>
            <person name="Ovchinnikova G."/>
            <person name="Beliaev A.S."/>
            <person name="Richardson P."/>
        </authorList>
    </citation>
    <scope>NUCLEOTIDE SEQUENCE</scope>
    <source>
        <strain evidence="3">2CP-1</strain>
    </source>
</reference>
<dbReference type="HOGENOM" id="CLU_131523_0_0_7"/>
<dbReference type="InterPro" id="IPR008972">
    <property type="entry name" value="Cupredoxin"/>
</dbReference>
<dbReference type="Gene3D" id="2.60.40.420">
    <property type="entry name" value="Cupredoxins - blue copper proteins"/>
    <property type="match status" value="1"/>
</dbReference>
<keyword evidence="1" id="KW-1133">Transmembrane helix</keyword>